<name>A0A1C3XVA5_9BRAD</name>
<dbReference type="AlphaFoldDB" id="A0A1C3XVA5"/>
<evidence type="ECO:0000313" key="3">
    <source>
        <dbReference type="Proteomes" id="UP000199184"/>
    </source>
</evidence>
<reference evidence="3" key="1">
    <citation type="submission" date="2016-08" db="EMBL/GenBank/DDBJ databases">
        <authorList>
            <person name="Varghese N."/>
            <person name="Submissions Spin"/>
        </authorList>
    </citation>
    <scope>NUCLEOTIDE SEQUENCE [LARGE SCALE GENOMIC DNA]</scope>
    <source>
        <strain evidence="3">ERR11</strain>
    </source>
</reference>
<protein>
    <submittedName>
        <fullName evidence="2">Uncharacterized protein</fullName>
    </submittedName>
</protein>
<proteinExistence type="predicted"/>
<dbReference type="Proteomes" id="UP000199184">
    <property type="component" value="Unassembled WGS sequence"/>
</dbReference>
<accession>A0A1C3XVA5</accession>
<organism evidence="2 3">
    <name type="scientific">Bradyrhizobium shewense</name>
    <dbReference type="NCBI Taxonomy" id="1761772"/>
    <lineage>
        <taxon>Bacteria</taxon>
        <taxon>Pseudomonadati</taxon>
        <taxon>Pseudomonadota</taxon>
        <taxon>Alphaproteobacteria</taxon>
        <taxon>Hyphomicrobiales</taxon>
        <taxon>Nitrobacteraceae</taxon>
        <taxon>Bradyrhizobium</taxon>
    </lineage>
</organism>
<keyword evidence="3" id="KW-1185">Reference proteome</keyword>
<feature type="region of interest" description="Disordered" evidence="1">
    <location>
        <begin position="1"/>
        <end position="26"/>
    </location>
</feature>
<sequence length="58" mass="6165">MAVGLVSNRNRVGTDAAAHPSAPCPSRHDLPNGLSYYLQPVIDHLTSAGRKRSVALIL</sequence>
<evidence type="ECO:0000313" key="2">
    <source>
        <dbReference type="EMBL" id="SCB56149.1"/>
    </source>
</evidence>
<dbReference type="EMBL" id="FMAI01000090">
    <property type="protein sequence ID" value="SCB56149.1"/>
    <property type="molecule type" value="Genomic_DNA"/>
</dbReference>
<evidence type="ECO:0000256" key="1">
    <source>
        <dbReference type="SAM" id="MobiDB-lite"/>
    </source>
</evidence>
<gene>
    <name evidence="2" type="ORF">GA0061098_10902</name>
</gene>